<dbReference type="GO" id="GO:0030288">
    <property type="term" value="C:outer membrane-bounded periplasmic space"/>
    <property type="evidence" value="ECO:0007669"/>
    <property type="project" value="UniProtKB-ARBA"/>
</dbReference>
<dbReference type="InterPro" id="IPR000914">
    <property type="entry name" value="SBP_5_dom"/>
</dbReference>
<dbReference type="Proteomes" id="UP000009223">
    <property type="component" value="Chromosome"/>
</dbReference>
<dbReference type="EMBL" id="CP001843">
    <property type="protein sequence ID" value="AEF86446.1"/>
    <property type="molecule type" value="Genomic_DNA"/>
</dbReference>
<comment type="similarity">
    <text evidence="2">Belongs to the bacterial solute-binding protein 5 family.</text>
</comment>
<dbReference type="eggNOG" id="COG4166">
    <property type="taxonomic scope" value="Bacteria"/>
</dbReference>
<dbReference type="SUPFAM" id="SSF53850">
    <property type="entry name" value="Periplasmic binding protein-like II"/>
    <property type="match status" value="1"/>
</dbReference>
<dbReference type="OrthoDB" id="9801912at2"/>
<reference evidence="7 8" key="2">
    <citation type="journal article" date="2011" name="ISME J.">
        <title>RNA-seq reveals cooperative metabolic interactions between two termite-gut spirochete species in co-culture.</title>
        <authorList>
            <person name="Rosenthal A.Z."/>
            <person name="Matson E.G."/>
            <person name="Eldar A."/>
            <person name="Leadbetter J.R."/>
        </authorList>
    </citation>
    <scope>NUCLEOTIDE SEQUENCE [LARGE SCALE GENOMIC DNA]</scope>
    <source>
        <strain evidence="8">ATCC BAA-887 / DSM 12427 / ZAS-2</strain>
    </source>
</reference>
<accession>F5YQF7</accession>
<evidence type="ECO:0000256" key="2">
    <source>
        <dbReference type="ARBA" id="ARBA00005695"/>
    </source>
</evidence>
<dbReference type="HOGENOM" id="CLU_017028_0_3_12"/>
<comment type="subcellular location">
    <subcellularLocation>
        <location evidence="1">Cell envelope</location>
    </subcellularLocation>
</comment>
<dbReference type="CDD" id="cd08504">
    <property type="entry name" value="PBP2_OppA"/>
    <property type="match status" value="1"/>
</dbReference>
<gene>
    <name evidence="7" type="ordered locus">TREPR_3667</name>
</gene>
<dbReference type="GO" id="GO:0043190">
    <property type="term" value="C:ATP-binding cassette (ABC) transporter complex"/>
    <property type="evidence" value="ECO:0007669"/>
    <property type="project" value="InterPro"/>
</dbReference>
<evidence type="ECO:0000256" key="4">
    <source>
        <dbReference type="ARBA" id="ARBA00022729"/>
    </source>
</evidence>
<feature type="domain" description="Solute-binding protein family 5" evidence="6">
    <location>
        <begin position="80"/>
        <end position="472"/>
    </location>
</feature>
<protein>
    <submittedName>
        <fullName evidence="7">Periplasmic murein peptide-binding protein</fullName>
    </submittedName>
</protein>
<dbReference type="FunFam" id="3.10.105.10:FF:000001">
    <property type="entry name" value="Oligopeptide ABC transporter, oligopeptide-binding protein"/>
    <property type="match status" value="1"/>
</dbReference>
<dbReference type="GO" id="GO:0015833">
    <property type="term" value="P:peptide transport"/>
    <property type="evidence" value="ECO:0007669"/>
    <property type="project" value="TreeGrafter"/>
</dbReference>
<dbReference type="Pfam" id="PF00496">
    <property type="entry name" value="SBP_bac_5"/>
    <property type="match status" value="1"/>
</dbReference>
<dbReference type="STRING" id="545694.TREPR_3667"/>
<dbReference type="InterPro" id="IPR030678">
    <property type="entry name" value="Peptide/Ni-bd"/>
</dbReference>
<evidence type="ECO:0000259" key="6">
    <source>
        <dbReference type="Pfam" id="PF00496"/>
    </source>
</evidence>
<evidence type="ECO:0000256" key="3">
    <source>
        <dbReference type="ARBA" id="ARBA00022448"/>
    </source>
</evidence>
<evidence type="ECO:0000256" key="5">
    <source>
        <dbReference type="SAM" id="SignalP"/>
    </source>
</evidence>
<dbReference type="Gene3D" id="3.90.76.10">
    <property type="entry name" value="Dipeptide-binding Protein, Domain 1"/>
    <property type="match status" value="1"/>
</dbReference>
<dbReference type="RefSeq" id="WP_015706645.1">
    <property type="nucleotide sequence ID" value="NC_015578.1"/>
</dbReference>
<dbReference type="PANTHER" id="PTHR30290">
    <property type="entry name" value="PERIPLASMIC BINDING COMPONENT OF ABC TRANSPORTER"/>
    <property type="match status" value="1"/>
</dbReference>
<keyword evidence="4 5" id="KW-0732">Signal</keyword>
<dbReference type="AlphaFoldDB" id="F5YQF7"/>
<dbReference type="PIRSF" id="PIRSF002741">
    <property type="entry name" value="MppA"/>
    <property type="match status" value="1"/>
</dbReference>
<sequence>MKKNFVLSVLLVLAAALALTGCGGKKATAASGTQMTIVVGSEPNSIDPALNTAVDGAVYLVQSFEGLYKYEDNGKGNAVLVPGQAESAPQKTVNPDGSVTYLFKLRNNLKWSDGQAFTAKDFVYGWQRLVDPETAADYNYMIDMVKNANEIMDGALDKSQLGIRAIDDRTLEIILTYDCPYFFEIAAFPAAFPVRADVIAKAADQWTFSPSTYISNGPYRLKEWVHNSYLLYEKNPNYYEPVTGPDTLRFSLMDDDNAILAGFRSGDIDFAENPPVDEIPTLLSSGTLTIADYLGTYFVTFNNQKAPFNDARVRRAFSLAIDRNYLIDQITRTGEKPATAYVPSGISDAAGAGSDFRDIGKGYYSVAPTDYNSNVAEAKRLLAEAGYPEGRGFPVVEYLFNTNDRHRAIGEALQNMWRTVLGVNVTLGNQDWAVFIDNRKTGNYLIARHGWIADYNDPISFLDMFVTGGGNNDPQYSSPRYDALLAAAKATSVPEERFRYMHQAEDIFMGEDAAVAPIYFYTQPYMLKPSIKGLYYTPLGFFFYKNVTGL</sequence>
<evidence type="ECO:0000256" key="1">
    <source>
        <dbReference type="ARBA" id="ARBA00004196"/>
    </source>
</evidence>
<dbReference type="FunFam" id="3.90.76.10:FF:000001">
    <property type="entry name" value="Oligopeptide ABC transporter substrate-binding protein"/>
    <property type="match status" value="1"/>
</dbReference>
<proteinExistence type="inferred from homology"/>
<name>F5YQF7_TREPZ</name>
<dbReference type="InterPro" id="IPR039424">
    <property type="entry name" value="SBP_5"/>
</dbReference>
<feature type="signal peptide" evidence="5">
    <location>
        <begin position="1"/>
        <end position="18"/>
    </location>
</feature>
<organism evidence="7 8">
    <name type="scientific">Treponema primitia (strain ATCC BAA-887 / DSM 12427 / ZAS-2)</name>
    <dbReference type="NCBI Taxonomy" id="545694"/>
    <lineage>
        <taxon>Bacteria</taxon>
        <taxon>Pseudomonadati</taxon>
        <taxon>Spirochaetota</taxon>
        <taxon>Spirochaetia</taxon>
        <taxon>Spirochaetales</taxon>
        <taxon>Treponemataceae</taxon>
        <taxon>Treponema</taxon>
    </lineage>
</organism>
<dbReference type="PROSITE" id="PS51257">
    <property type="entry name" value="PROKAR_LIPOPROTEIN"/>
    <property type="match status" value="1"/>
</dbReference>
<dbReference type="PANTHER" id="PTHR30290:SF10">
    <property type="entry name" value="PERIPLASMIC OLIGOPEPTIDE-BINDING PROTEIN-RELATED"/>
    <property type="match status" value="1"/>
</dbReference>
<dbReference type="Gene3D" id="3.10.105.10">
    <property type="entry name" value="Dipeptide-binding Protein, Domain 3"/>
    <property type="match status" value="1"/>
</dbReference>
<evidence type="ECO:0000313" key="7">
    <source>
        <dbReference type="EMBL" id="AEF86446.1"/>
    </source>
</evidence>
<dbReference type="GO" id="GO:1904680">
    <property type="term" value="F:peptide transmembrane transporter activity"/>
    <property type="evidence" value="ECO:0007669"/>
    <property type="project" value="TreeGrafter"/>
</dbReference>
<keyword evidence="8" id="KW-1185">Reference proteome</keyword>
<evidence type="ECO:0000313" key="8">
    <source>
        <dbReference type="Proteomes" id="UP000009223"/>
    </source>
</evidence>
<feature type="chain" id="PRO_5003330005" evidence="5">
    <location>
        <begin position="19"/>
        <end position="550"/>
    </location>
</feature>
<keyword evidence="3" id="KW-0813">Transport</keyword>
<reference evidence="8" key="1">
    <citation type="submission" date="2009-12" db="EMBL/GenBank/DDBJ databases">
        <title>Complete sequence of Treponema primitia strain ZAS-2.</title>
        <authorList>
            <person name="Tetu S.G."/>
            <person name="Matson E."/>
            <person name="Ren Q."/>
            <person name="Seshadri R."/>
            <person name="Elbourne L."/>
            <person name="Hassan K.A."/>
            <person name="Durkin A."/>
            <person name="Radune D."/>
            <person name="Mohamoud Y."/>
            <person name="Shay R."/>
            <person name="Jin S."/>
            <person name="Zhang X."/>
            <person name="Lucey K."/>
            <person name="Ballor N.R."/>
            <person name="Ottesen E."/>
            <person name="Rosenthal R."/>
            <person name="Allen A."/>
            <person name="Leadbetter J.R."/>
            <person name="Paulsen I.T."/>
        </authorList>
    </citation>
    <scope>NUCLEOTIDE SEQUENCE [LARGE SCALE GENOMIC DNA]</scope>
    <source>
        <strain evidence="8">ATCC BAA-887 / DSM 12427 / ZAS-2</strain>
    </source>
</reference>
<dbReference type="Gene3D" id="3.40.190.10">
    <property type="entry name" value="Periplasmic binding protein-like II"/>
    <property type="match status" value="1"/>
</dbReference>
<dbReference type="KEGG" id="tpi:TREPR_3667"/>